<dbReference type="Proteomes" id="UP000551327">
    <property type="component" value="Unassembled WGS sequence"/>
</dbReference>
<evidence type="ECO:0000313" key="2">
    <source>
        <dbReference type="Proteomes" id="UP000551327"/>
    </source>
</evidence>
<accession>A0A7X1KR74</accession>
<reference evidence="1 2" key="1">
    <citation type="submission" date="2020-08" db="EMBL/GenBank/DDBJ databases">
        <title>The genome sequence of type strain Novosphingobium piscinae KCTC 42194.</title>
        <authorList>
            <person name="Liu Y."/>
        </authorList>
    </citation>
    <scope>NUCLEOTIDE SEQUENCE [LARGE SCALE GENOMIC DNA]</scope>
    <source>
        <strain evidence="1 2">KCTC 42194</strain>
    </source>
</reference>
<dbReference type="EMBL" id="JACLAX010000020">
    <property type="protein sequence ID" value="MBC2670499.1"/>
    <property type="molecule type" value="Genomic_DNA"/>
</dbReference>
<comment type="caution">
    <text evidence="1">The sequence shown here is derived from an EMBL/GenBank/DDBJ whole genome shotgun (WGS) entry which is preliminary data.</text>
</comment>
<organism evidence="1 2">
    <name type="scientific">Novosphingobium piscinae</name>
    <dbReference type="NCBI Taxonomy" id="1507448"/>
    <lineage>
        <taxon>Bacteria</taxon>
        <taxon>Pseudomonadati</taxon>
        <taxon>Pseudomonadota</taxon>
        <taxon>Alphaproteobacteria</taxon>
        <taxon>Sphingomonadales</taxon>
        <taxon>Sphingomonadaceae</taxon>
        <taxon>Novosphingobium</taxon>
    </lineage>
</organism>
<dbReference type="AlphaFoldDB" id="A0A7X1KR74"/>
<name>A0A7X1KR74_9SPHN</name>
<dbReference type="RefSeq" id="WP_185680357.1">
    <property type="nucleotide sequence ID" value="NZ_JACLAX010000020.1"/>
</dbReference>
<sequence length="151" mass="15081">MKRNTIGALGPGQAEWTAVGVLEDWRDRLADLATACAGAYADEEHTHLLALHALVAAAPHPVLVTGLAVPAEIRLLGLLEAGGAASAALALIGPECGYLLSRGSNGDHLASVVLPGASQEVSACGDTAALALVGALARALAEPVIGRPAQA</sequence>
<keyword evidence="2" id="KW-1185">Reference proteome</keyword>
<protein>
    <submittedName>
        <fullName evidence="1">Uncharacterized protein</fullName>
    </submittedName>
</protein>
<evidence type="ECO:0000313" key="1">
    <source>
        <dbReference type="EMBL" id="MBC2670499.1"/>
    </source>
</evidence>
<gene>
    <name evidence="1" type="ORF">H7F53_15210</name>
</gene>
<proteinExistence type="predicted"/>